<keyword evidence="3" id="KW-1185">Reference proteome</keyword>
<proteinExistence type="predicted"/>
<dbReference type="InterPro" id="IPR006186">
    <property type="entry name" value="Ser/Thr-sp_prot-phosphatase"/>
</dbReference>
<dbReference type="Gene3D" id="3.60.21.10">
    <property type="match status" value="1"/>
</dbReference>
<dbReference type="Pfam" id="PF00149">
    <property type="entry name" value="Metallophos"/>
    <property type="match status" value="1"/>
</dbReference>
<dbReference type="OrthoDB" id="9807890at2"/>
<dbReference type="RefSeq" id="WP_089073193.1">
    <property type="nucleotide sequence ID" value="NZ_CP022355.1"/>
</dbReference>
<dbReference type="GO" id="GO:0016791">
    <property type="term" value="F:phosphatase activity"/>
    <property type="evidence" value="ECO:0007669"/>
    <property type="project" value="TreeGrafter"/>
</dbReference>
<gene>
    <name evidence="2" type="ORF">CF386_04275</name>
</gene>
<dbReference type="InterPro" id="IPR050126">
    <property type="entry name" value="Ap4A_hydrolase"/>
</dbReference>
<evidence type="ECO:0000313" key="2">
    <source>
        <dbReference type="EMBL" id="ASK78285.1"/>
    </source>
</evidence>
<sequence>MATYIVGDLHGCFDQLIDLLESVNFCERKDQLLLTGDIVARGPKSLESLLF</sequence>
<dbReference type="AlphaFoldDB" id="A0A220VD62"/>
<organism evidence="2 3">
    <name type="scientific">Paraphotobacterium marinum</name>
    <dbReference type="NCBI Taxonomy" id="1755811"/>
    <lineage>
        <taxon>Bacteria</taxon>
        <taxon>Pseudomonadati</taxon>
        <taxon>Pseudomonadota</taxon>
        <taxon>Gammaproteobacteria</taxon>
        <taxon>Vibrionales</taxon>
        <taxon>Vibrionaceae</taxon>
        <taxon>Paraphotobacterium</taxon>
    </lineage>
</organism>
<reference evidence="2 3" key="1">
    <citation type="journal article" date="2016" name="Int. J. Syst. Evol. Microbiol.">
        <title>Paraphotobacterium marinum gen. nov., sp. nov., a member of the family Vibrionaceae, isolated from surface seawater.</title>
        <authorList>
            <person name="Huang Z."/>
            <person name="Dong C."/>
            <person name="Shao Z."/>
        </authorList>
    </citation>
    <scope>NUCLEOTIDE SEQUENCE [LARGE SCALE GENOMIC DNA]</scope>
    <source>
        <strain evidence="2 3">NSCS20N07D</strain>
    </source>
</reference>
<evidence type="ECO:0000259" key="1">
    <source>
        <dbReference type="Pfam" id="PF00149"/>
    </source>
</evidence>
<dbReference type="PANTHER" id="PTHR42850">
    <property type="entry name" value="METALLOPHOSPHOESTERASE"/>
    <property type="match status" value="1"/>
</dbReference>
<dbReference type="PANTHER" id="PTHR42850:SF11">
    <property type="entry name" value="BIS(5'-NUCLEOSYL)-TETRAPHOSPHATASE [SYMMETRICAL]"/>
    <property type="match status" value="1"/>
</dbReference>
<evidence type="ECO:0000313" key="3">
    <source>
        <dbReference type="Proteomes" id="UP000242175"/>
    </source>
</evidence>
<name>A0A220VD62_9GAMM</name>
<dbReference type="KEGG" id="pmai:CF386_04275"/>
<dbReference type="EMBL" id="CP022355">
    <property type="protein sequence ID" value="ASK78285.1"/>
    <property type="molecule type" value="Genomic_DNA"/>
</dbReference>
<dbReference type="Proteomes" id="UP000242175">
    <property type="component" value="Chromosome large"/>
</dbReference>
<dbReference type="GO" id="GO:0005737">
    <property type="term" value="C:cytoplasm"/>
    <property type="evidence" value="ECO:0007669"/>
    <property type="project" value="TreeGrafter"/>
</dbReference>
<accession>A0A220VD62</accession>
<protein>
    <recommendedName>
        <fullName evidence="1">Calcineurin-like phosphoesterase domain-containing protein</fullName>
    </recommendedName>
</protein>
<dbReference type="PRINTS" id="PR00114">
    <property type="entry name" value="STPHPHTASE"/>
</dbReference>
<dbReference type="GO" id="GO:0110154">
    <property type="term" value="P:RNA decapping"/>
    <property type="evidence" value="ECO:0007669"/>
    <property type="project" value="TreeGrafter"/>
</dbReference>
<dbReference type="SUPFAM" id="SSF56300">
    <property type="entry name" value="Metallo-dependent phosphatases"/>
    <property type="match status" value="1"/>
</dbReference>
<dbReference type="GO" id="GO:0008803">
    <property type="term" value="F:bis(5'-nucleosyl)-tetraphosphatase (symmetrical) activity"/>
    <property type="evidence" value="ECO:0007669"/>
    <property type="project" value="TreeGrafter"/>
</dbReference>
<dbReference type="InterPro" id="IPR029052">
    <property type="entry name" value="Metallo-depent_PP-like"/>
</dbReference>
<dbReference type="InterPro" id="IPR004843">
    <property type="entry name" value="Calcineurin-like_PHP"/>
</dbReference>
<feature type="domain" description="Calcineurin-like phosphoesterase" evidence="1">
    <location>
        <begin position="3"/>
        <end position="47"/>
    </location>
</feature>